<feature type="compositionally biased region" description="Basic and acidic residues" evidence="12">
    <location>
        <begin position="454"/>
        <end position="466"/>
    </location>
</feature>
<evidence type="ECO:0000259" key="15">
    <source>
        <dbReference type="Pfam" id="PF08245"/>
    </source>
</evidence>
<dbReference type="HAMAP" id="MF_02019">
    <property type="entry name" value="MurF"/>
    <property type="match status" value="1"/>
</dbReference>
<evidence type="ECO:0000259" key="14">
    <source>
        <dbReference type="Pfam" id="PF02875"/>
    </source>
</evidence>
<keyword evidence="7 10" id="KW-0573">Peptidoglycan synthesis</keyword>
<dbReference type="InterPro" id="IPR013221">
    <property type="entry name" value="Mur_ligase_cen"/>
</dbReference>
<keyword evidence="1 10" id="KW-0963">Cytoplasm</keyword>
<sequence>MMLLSQAAQVLGCELVGHDVLFTSVSSDSRAINAGDLFVALQGENYDGVAFVASATQSGAVAALVTATNYRNVESPCPLLLVEDTRLALGRLAAHWRAQFDIPVIAVTGSNGKTTVKEMLASILRAATGDDNAVLATLGNLNNDIGMPLTLLKLRAVHRYAVIEMGMNHQGEIEYLTRLARPDVAIVNNAGSAHLAGLGSVDAVARAKGEIFTGLSPQGTAVINADDAYAPLWRELADGHTIIEFGLGKSVAVHAQWQVRDDGAHIEVSMPQGSFSAQLQVPGVHNVRNALAATAAALALHVLVPAIAAGLERFSGVTARLQRKTALQGAILIDDSYNANPASLHAALEVLAQSAGKKILVLGDMGELGEDAVHLHSEIGAEARRFGVNQLLALGKLTPHTVHEFGPGARHFERIEDLFAVLDKNLDSDSTILVKGSRFMRMERVVQHCTRTNQVREERSKEESMHKLHHPSLTLSS</sequence>
<keyword evidence="9 10" id="KW-0961">Cell wall biogenesis/degradation</keyword>
<evidence type="ECO:0000256" key="12">
    <source>
        <dbReference type="SAM" id="MobiDB-lite"/>
    </source>
</evidence>
<dbReference type="Gene3D" id="3.90.190.20">
    <property type="entry name" value="Mur ligase, C-terminal domain"/>
    <property type="match status" value="1"/>
</dbReference>
<dbReference type="InterPro" id="IPR035911">
    <property type="entry name" value="MurE/MurF_N"/>
</dbReference>
<dbReference type="Pfam" id="PF02875">
    <property type="entry name" value="Mur_ligase_C"/>
    <property type="match status" value="1"/>
</dbReference>
<feature type="domain" description="Mur ligase C-terminal" evidence="14">
    <location>
        <begin position="320"/>
        <end position="438"/>
    </location>
</feature>
<keyword evidence="3 10" id="KW-0132">Cell division</keyword>
<dbReference type="NCBIfam" id="TIGR01143">
    <property type="entry name" value="murF"/>
    <property type="match status" value="1"/>
</dbReference>
<dbReference type="InterPro" id="IPR051046">
    <property type="entry name" value="MurCDEF_CellWall_CoF430Synth"/>
</dbReference>
<protein>
    <recommendedName>
        <fullName evidence="10 11">UDP-N-acetylmuramoyl-tripeptide--D-alanyl-D-alanine ligase</fullName>
        <ecNumber evidence="10 11">6.3.2.10</ecNumber>
    </recommendedName>
    <alternativeName>
        <fullName evidence="10">D-alanyl-D-alanine-adding enzyme</fullName>
    </alternativeName>
</protein>
<evidence type="ECO:0000256" key="9">
    <source>
        <dbReference type="ARBA" id="ARBA00023316"/>
    </source>
</evidence>
<evidence type="ECO:0000256" key="7">
    <source>
        <dbReference type="ARBA" id="ARBA00022984"/>
    </source>
</evidence>
<evidence type="ECO:0000256" key="3">
    <source>
        <dbReference type="ARBA" id="ARBA00022618"/>
    </source>
</evidence>
<evidence type="ECO:0000256" key="5">
    <source>
        <dbReference type="ARBA" id="ARBA00022840"/>
    </source>
</evidence>
<dbReference type="InterPro" id="IPR005863">
    <property type="entry name" value="UDP-N-AcMur_synth"/>
</dbReference>
<dbReference type="InterPro" id="IPR036615">
    <property type="entry name" value="Mur_ligase_C_dom_sf"/>
</dbReference>
<keyword evidence="17" id="KW-1185">Reference proteome</keyword>
<dbReference type="PANTHER" id="PTHR43024">
    <property type="entry name" value="UDP-N-ACETYLMURAMOYL-TRIPEPTIDE--D-ALANYL-D-ALANINE LIGASE"/>
    <property type="match status" value="1"/>
</dbReference>
<keyword evidence="8 10" id="KW-0131">Cell cycle</keyword>
<dbReference type="SUPFAM" id="SSF53623">
    <property type="entry name" value="MurD-like peptide ligases, catalytic domain"/>
    <property type="match status" value="1"/>
</dbReference>
<dbReference type="Pfam" id="PF01225">
    <property type="entry name" value="Mur_ligase"/>
    <property type="match status" value="1"/>
</dbReference>
<dbReference type="EC" id="6.3.2.10" evidence="10 11"/>
<evidence type="ECO:0000256" key="4">
    <source>
        <dbReference type="ARBA" id="ARBA00022741"/>
    </source>
</evidence>
<feature type="region of interest" description="Disordered" evidence="12">
    <location>
        <begin position="452"/>
        <end position="477"/>
    </location>
</feature>
<evidence type="ECO:0000313" key="17">
    <source>
        <dbReference type="Proteomes" id="UP000839052"/>
    </source>
</evidence>
<dbReference type="EMBL" id="OU912926">
    <property type="protein sequence ID" value="CAG9934308.1"/>
    <property type="molecule type" value="Genomic_DNA"/>
</dbReference>
<dbReference type="GO" id="GO:0047480">
    <property type="term" value="F:UDP-N-acetylmuramoyl-tripeptide-D-alanyl-D-alanine ligase activity"/>
    <property type="evidence" value="ECO:0007669"/>
    <property type="project" value="UniProtKB-EC"/>
</dbReference>
<proteinExistence type="inferred from homology"/>
<dbReference type="SUPFAM" id="SSF53244">
    <property type="entry name" value="MurD-like peptide ligases, peptide-binding domain"/>
    <property type="match status" value="1"/>
</dbReference>
<evidence type="ECO:0000256" key="10">
    <source>
        <dbReference type="HAMAP-Rule" id="MF_02019"/>
    </source>
</evidence>
<comment type="function">
    <text evidence="10 11">Involved in cell wall formation. Catalyzes the final step in the synthesis of UDP-N-acetylmuramoyl-pentapeptide, the precursor of murein.</text>
</comment>
<dbReference type="Proteomes" id="UP000839052">
    <property type="component" value="Chromosome"/>
</dbReference>
<dbReference type="RefSeq" id="WP_239797960.1">
    <property type="nucleotide sequence ID" value="NZ_OU912926.1"/>
</dbReference>
<dbReference type="InterPro" id="IPR000713">
    <property type="entry name" value="Mur_ligase_N"/>
</dbReference>
<keyword evidence="5 10" id="KW-0067">ATP-binding</keyword>
<name>A0ABN8AUN8_9PROT</name>
<dbReference type="Gene3D" id="3.40.1190.10">
    <property type="entry name" value="Mur-like, catalytic domain"/>
    <property type="match status" value="1"/>
</dbReference>
<dbReference type="PANTHER" id="PTHR43024:SF1">
    <property type="entry name" value="UDP-N-ACETYLMURAMOYL-TRIPEPTIDE--D-ALANYL-D-ALANINE LIGASE"/>
    <property type="match status" value="1"/>
</dbReference>
<evidence type="ECO:0000259" key="13">
    <source>
        <dbReference type="Pfam" id="PF01225"/>
    </source>
</evidence>
<dbReference type="SUPFAM" id="SSF63418">
    <property type="entry name" value="MurE/MurF N-terminal domain"/>
    <property type="match status" value="1"/>
</dbReference>
<keyword evidence="4 10" id="KW-0547">Nucleotide-binding</keyword>
<keyword evidence="6 10" id="KW-0133">Cell shape</keyword>
<dbReference type="InterPro" id="IPR036565">
    <property type="entry name" value="Mur-like_cat_sf"/>
</dbReference>
<evidence type="ECO:0000256" key="6">
    <source>
        <dbReference type="ARBA" id="ARBA00022960"/>
    </source>
</evidence>
<feature type="domain" description="Mur ligase central" evidence="15">
    <location>
        <begin position="107"/>
        <end position="297"/>
    </location>
</feature>
<keyword evidence="2 10" id="KW-0436">Ligase</keyword>
<gene>
    <name evidence="10 16" type="primary">murF</name>
    <name evidence="16" type="ORF">NTG6680_3059</name>
</gene>
<accession>A0ABN8AUN8</accession>
<feature type="binding site" evidence="10">
    <location>
        <begin position="109"/>
        <end position="115"/>
    </location>
    <ligand>
        <name>ATP</name>
        <dbReference type="ChEBI" id="CHEBI:30616"/>
    </ligand>
</feature>
<organism evidence="16 17">
    <name type="scientific">Candidatus Nitrotoga arctica</name>
    <dbReference type="NCBI Taxonomy" id="453162"/>
    <lineage>
        <taxon>Bacteria</taxon>
        <taxon>Pseudomonadati</taxon>
        <taxon>Pseudomonadota</taxon>
        <taxon>Betaproteobacteria</taxon>
        <taxon>Nitrosomonadales</taxon>
        <taxon>Gallionellaceae</taxon>
        <taxon>Candidatus Nitrotoga</taxon>
    </lineage>
</organism>
<comment type="subcellular location">
    <subcellularLocation>
        <location evidence="10 11">Cytoplasm</location>
    </subcellularLocation>
</comment>
<comment type="similarity">
    <text evidence="10">Belongs to the MurCDEF family. MurF subfamily.</text>
</comment>
<dbReference type="InterPro" id="IPR004101">
    <property type="entry name" value="Mur_ligase_C"/>
</dbReference>
<evidence type="ECO:0000256" key="1">
    <source>
        <dbReference type="ARBA" id="ARBA00022490"/>
    </source>
</evidence>
<evidence type="ECO:0000313" key="16">
    <source>
        <dbReference type="EMBL" id="CAG9934308.1"/>
    </source>
</evidence>
<comment type="pathway">
    <text evidence="10 11">Cell wall biogenesis; peptidoglycan biosynthesis.</text>
</comment>
<dbReference type="Gene3D" id="3.40.1390.10">
    <property type="entry name" value="MurE/MurF, N-terminal domain"/>
    <property type="match status" value="1"/>
</dbReference>
<feature type="domain" description="Mur ligase N-terminal catalytic" evidence="13">
    <location>
        <begin position="23"/>
        <end position="96"/>
    </location>
</feature>
<reference evidence="16 17" key="1">
    <citation type="submission" date="2021-10" db="EMBL/GenBank/DDBJ databases">
        <authorList>
            <person name="Koch H."/>
        </authorList>
    </citation>
    <scope>NUCLEOTIDE SEQUENCE [LARGE SCALE GENOMIC DNA]</scope>
    <source>
        <strain evidence="16">6680</strain>
    </source>
</reference>
<evidence type="ECO:0000256" key="2">
    <source>
        <dbReference type="ARBA" id="ARBA00022598"/>
    </source>
</evidence>
<comment type="catalytic activity">
    <reaction evidence="10 11">
        <text>D-alanyl-D-alanine + UDP-N-acetyl-alpha-D-muramoyl-L-alanyl-gamma-D-glutamyl-meso-2,6-diaminopimelate + ATP = UDP-N-acetyl-alpha-D-muramoyl-L-alanyl-gamma-D-glutamyl-meso-2,6-diaminopimeloyl-D-alanyl-D-alanine + ADP + phosphate + H(+)</text>
        <dbReference type="Rhea" id="RHEA:28374"/>
        <dbReference type="ChEBI" id="CHEBI:15378"/>
        <dbReference type="ChEBI" id="CHEBI:30616"/>
        <dbReference type="ChEBI" id="CHEBI:43474"/>
        <dbReference type="ChEBI" id="CHEBI:57822"/>
        <dbReference type="ChEBI" id="CHEBI:61386"/>
        <dbReference type="ChEBI" id="CHEBI:83905"/>
        <dbReference type="ChEBI" id="CHEBI:456216"/>
        <dbReference type="EC" id="6.3.2.10"/>
    </reaction>
</comment>
<dbReference type="Pfam" id="PF08245">
    <property type="entry name" value="Mur_ligase_M"/>
    <property type="match status" value="1"/>
</dbReference>
<evidence type="ECO:0000256" key="8">
    <source>
        <dbReference type="ARBA" id="ARBA00023306"/>
    </source>
</evidence>
<evidence type="ECO:0000256" key="11">
    <source>
        <dbReference type="RuleBase" id="RU004136"/>
    </source>
</evidence>